<feature type="transmembrane region" description="Helical" evidence="1">
    <location>
        <begin position="31"/>
        <end position="51"/>
    </location>
</feature>
<evidence type="ECO:0000313" key="3">
    <source>
        <dbReference type="Proteomes" id="UP000593875"/>
    </source>
</evidence>
<protein>
    <submittedName>
        <fullName evidence="2">Uncharacterized protein</fullName>
    </submittedName>
</protein>
<keyword evidence="1" id="KW-1133">Transmembrane helix</keyword>
<organism evidence="2 3">
    <name type="scientific">Massilia litorea</name>
    <dbReference type="NCBI Taxonomy" id="2769491"/>
    <lineage>
        <taxon>Bacteria</taxon>
        <taxon>Pseudomonadati</taxon>
        <taxon>Pseudomonadota</taxon>
        <taxon>Betaproteobacteria</taxon>
        <taxon>Burkholderiales</taxon>
        <taxon>Oxalobacteraceae</taxon>
        <taxon>Telluria group</taxon>
        <taxon>Massilia</taxon>
    </lineage>
</organism>
<name>A0A7L9U3L0_9BURK</name>
<dbReference type="Proteomes" id="UP000593875">
    <property type="component" value="Chromosome"/>
</dbReference>
<dbReference type="EMBL" id="CP062941">
    <property type="protein sequence ID" value="QOL49588.1"/>
    <property type="molecule type" value="Genomic_DNA"/>
</dbReference>
<dbReference type="AlphaFoldDB" id="A0A7L9U3L0"/>
<proteinExistence type="predicted"/>
<sequence length="104" mass="12167">MSDGERKVLEMYEGARPREEDLFEISHVNHVAWSLAVILFGLVIWLCIALVNAENQRYALMTNKCQDPVFKSGVDKACLYTVRSRAHWWEHLWYGFTHVKPESK</sequence>
<accession>A0A7L9U3L0</accession>
<gene>
    <name evidence="2" type="ORF">LPB04_22365</name>
</gene>
<reference evidence="2 3" key="1">
    <citation type="submission" date="2020-10" db="EMBL/GenBank/DDBJ databases">
        <title>Genome sequencing of Massilia sp. LPB0304.</title>
        <authorList>
            <person name="Kim J."/>
        </authorList>
    </citation>
    <scope>NUCLEOTIDE SEQUENCE [LARGE SCALE GENOMIC DNA]</scope>
    <source>
        <strain evidence="2 3">LPB0304</strain>
    </source>
</reference>
<dbReference type="KEGG" id="mlir:LPB04_22365"/>
<keyword evidence="3" id="KW-1185">Reference proteome</keyword>
<evidence type="ECO:0000256" key="1">
    <source>
        <dbReference type="SAM" id="Phobius"/>
    </source>
</evidence>
<dbReference type="RefSeq" id="WP_193686624.1">
    <property type="nucleotide sequence ID" value="NZ_CP062941.1"/>
</dbReference>
<evidence type="ECO:0000313" key="2">
    <source>
        <dbReference type="EMBL" id="QOL49588.1"/>
    </source>
</evidence>
<keyword evidence="1" id="KW-0812">Transmembrane</keyword>
<keyword evidence="1" id="KW-0472">Membrane</keyword>